<evidence type="ECO:0000256" key="1">
    <source>
        <dbReference type="ARBA" id="ARBA00022527"/>
    </source>
</evidence>
<keyword evidence="3" id="KW-0808">Transferase</keyword>
<accession>A0A0S6W730</accession>
<dbReference type="GO" id="GO:0004674">
    <property type="term" value="F:protein serine/threonine kinase activity"/>
    <property type="evidence" value="ECO:0007669"/>
    <property type="project" value="UniProtKB-KW"/>
</dbReference>
<proteinExistence type="predicted"/>
<evidence type="ECO:0000259" key="2">
    <source>
        <dbReference type="Pfam" id="PF13581"/>
    </source>
</evidence>
<keyword evidence="3" id="KW-0418">Kinase</keyword>
<keyword evidence="1 3" id="KW-0723">Serine/threonine-protein kinase</keyword>
<name>A0A0S6W730_VECG1</name>
<dbReference type="Proteomes" id="UP000030661">
    <property type="component" value="Unassembled WGS sequence"/>
</dbReference>
<sequence length="143" mass="16014">MEALTFPGTLDSLELIRKYVKEAAEKAGLQKKSTYRLCLAVDEIAANSVIHGYEEAGLQGALKVHAELDDASLKIILEDEGHAFDPRHAPPPDHKDLPIEERPIGGLGVYLTLKGVDEFQYERKGKWNRHIFNMRRASECSQS</sequence>
<dbReference type="CDD" id="cd16936">
    <property type="entry name" value="HATPase_RsbW-like"/>
    <property type="match status" value="1"/>
</dbReference>
<dbReference type="InterPro" id="IPR050267">
    <property type="entry name" value="Anti-sigma-factor_SerPK"/>
</dbReference>
<protein>
    <submittedName>
        <fullName evidence="3">Putative anti-sigma regulatory factor, serine/threonine protein kinase</fullName>
    </submittedName>
</protein>
<feature type="domain" description="Histidine kinase/HSP90-like ATPase" evidence="2">
    <location>
        <begin position="6"/>
        <end position="126"/>
    </location>
</feature>
<organism evidence="3">
    <name type="scientific">Vecturithrix granuli</name>
    <dbReference type="NCBI Taxonomy" id="1499967"/>
    <lineage>
        <taxon>Bacteria</taxon>
        <taxon>Candidatus Moduliflexota</taxon>
        <taxon>Candidatus Vecturitrichia</taxon>
        <taxon>Candidatus Vecturitrichales</taxon>
        <taxon>Candidatus Vecturitrichaceae</taxon>
        <taxon>Candidatus Vecturithrix</taxon>
    </lineage>
</organism>
<dbReference type="HOGENOM" id="CLU_090336_24_2_0"/>
<dbReference type="PANTHER" id="PTHR35526">
    <property type="entry name" value="ANTI-SIGMA-F FACTOR RSBW-RELATED"/>
    <property type="match status" value="1"/>
</dbReference>
<dbReference type="EMBL" id="DF820463">
    <property type="protein sequence ID" value="GAK55463.1"/>
    <property type="molecule type" value="Genomic_DNA"/>
</dbReference>
<dbReference type="InterPro" id="IPR036890">
    <property type="entry name" value="HATPase_C_sf"/>
</dbReference>
<dbReference type="InterPro" id="IPR003594">
    <property type="entry name" value="HATPase_dom"/>
</dbReference>
<dbReference type="eggNOG" id="COG2172">
    <property type="taxonomic scope" value="Bacteria"/>
</dbReference>
<evidence type="ECO:0000313" key="3">
    <source>
        <dbReference type="EMBL" id="GAK55463.1"/>
    </source>
</evidence>
<evidence type="ECO:0000313" key="4">
    <source>
        <dbReference type="Proteomes" id="UP000030661"/>
    </source>
</evidence>
<dbReference type="STRING" id="1499967.U27_02297"/>
<dbReference type="Gene3D" id="3.30.565.10">
    <property type="entry name" value="Histidine kinase-like ATPase, C-terminal domain"/>
    <property type="match status" value="1"/>
</dbReference>
<gene>
    <name evidence="3" type="ORF">U27_02297</name>
</gene>
<dbReference type="Pfam" id="PF13581">
    <property type="entry name" value="HATPase_c_2"/>
    <property type="match status" value="1"/>
</dbReference>
<keyword evidence="4" id="KW-1185">Reference proteome</keyword>
<dbReference type="PANTHER" id="PTHR35526:SF6">
    <property type="entry name" value="SLR1861 PROTEIN"/>
    <property type="match status" value="1"/>
</dbReference>
<reference evidence="3" key="1">
    <citation type="journal article" date="2015" name="PeerJ">
        <title>First genomic representation of candidate bacterial phylum KSB3 points to enhanced environmental sensing as a trigger of wastewater bulking.</title>
        <authorList>
            <person name="Sekiguchi Y."/>
            <person name="Ohashi A."/>
            <person name="Parks D.H."/>
            <person name="Yamauchi T."/>
            <person name="Tyson G.W."/>
            <person name="Hugenholtz P."/>
        </authorList>
    </citation>
    <scope>NUCLEOTIDE SEQUENCE [LARGE SCALE GENOMIC DNA]</scope>
</reference>
<dbReference type="AlphaFoldDB" id="A0A0S6W730"/>